<comment type="caution">
    <text evidence="2">The sequence shown here is derived from an EMBL/GenBank/DDBJ whole genome shotgun (WGS) entry which is preliminary data.</text>
</comment>
<sequence length="264" mass="30015">MSMESMSGSRAQVERNNLTSTALKTSLESYWTGAKTREGEGDREREKKKKAGTVSGYRYSFSFRVLTRRLLRVPGVYYGWKYFQLSGTRAKGEEPTRGKAIKGVKRNAGTEKQLRLTSKSSAEDIKELAVSKIMINGHLTADTRRENVQSFGVFVVVVFVSSAVATEENNSTKEFTVQTRRQCEMPLSMTSTTRYSLKQQDTTGTELKDDVAVKEPTNINSKGRHREKEKLYGNRRKRKDIEQVERERERDKDLEGMGERGGKT</sequence>
<dbReference type="AlphaFoldDB" id="A0AAN8XNE6"/>
<accession>A0AAN8XNE6</accession>
<gene>
    <name evidence="2" type="ORF">RUM43_000645</name>
</gene>
<dbReference type="EMBL" id="JAWJWE010000001">
    <property type="protein sequence ID" value="KAK6644378.1"/>
    <property type="molecule type" value="Genomic_DNA"/>
</dbReference>
<dbReference type="Proteomes" id="UP001372834">
    <property type="component" value="Unassembled WGS sequence"/>
</dbReference>
<protein>
    <submittedName>
        <fullName evidence="2">Uncharacterized protein</fullName>
    </submittedName>
</protein>
<name>A0AAN8XNE6_POLSC</name>
<evidence type="ECO:0000313" key="2">
    <source>
        <dbReference type="EMBL" id="KAK6644378.1"/>
    </source>
</evidence>
<evidence type="ECO:0000313" key="3">
    <source>
        <dbReference type="Proteomes" id="UP001372834"/>
    </source>
</evidence>
<feature type="region of interest" description="Disordered" evidence="1">
    <location>
        <begin position="1"/>
        <end position="20"/>
    </location>
</feature>
<evidence type="ECO:0000256" key="1">
    <source>
        <dbReference type="SAM" id="MobiDB-lite"/>
    </source>
</evidence>
<proteinExistence type="predicted"/>
<organism evidence="2 3">
    <name type="scientific">Polyplax serrata</name>
    <name type="common">Common mouse louse</name>
    <dbReference type="NCBI Taxonomy" id="468196"/>
    <lineage>
        <taxon>Eukaryota</taxon>
        <taxon>Metazoa</taxon>
        <taxon>Ecdysozoa</taxon>
        <taxon>Arthropoda</taxon>
        <taxon>Hexapoda</taxon>
        <taxon>Insecta</taxon>
        <taxon>Pterygota</taxon>
        <taxon>Neoptera</taxon>
        <taxon>Paraneoptera</taxon>
        <taxon>Psocodea</taxon>
        <taxon>Troctomorpha</taxon>
        <taxon>Phthiraptera</taxon>
        <taxon>Anoplura</taxon>
        <taxon>Polyplacidae</taxon>
        <taxon>Polyplax</taxon>
    </lineage>
</organism>
<feature type="region of interest" description="Disordered" evidence="1">
    <location>
        <begin position="217"/>
        <end position="264"/>
    </location>
</feature>
<reference evidence="2 3" key="1">
    <citation type="submission" date="2023-10" db="EMBL/GenBank/DDBJ databases">
        <title>Genomes of two closely related lineages of the louse Polyplax serrata with different host specificities.</title>
        <authorList>
            <person name="Martinu J."/>
            <person name="Tarabai H."/>
            <person name="Stefka J."/>
            <person name="Hypsa V."/>
        </authorList>
    </citation>
    <scope>NUCLEOTIDE SEQUENCE [LARGE SCALE GENOMIC DNA]</scope>
    <source>
        <strain evidence="2">HR10_N</strain>
    </source>
</reference>
<feature type="compositionally biased region" description="Basic and acidic residues" evidence="1">
    <location>
        <begin position="239"/>
        <end position="264"/>
    </location>
</feature>